<sequence>MSSEVFEPFIIDLQERLDVTRKEINSIRESYLTARAEMVSPQEIDKNRSRRRWLRATNAFGQNTAKIAALEAQYAQGVSPPLTTAPGLAKPATTV</sequence>
<dbReference type="SUPFAM" id="SSF140459">
    <property type="entry name" value="PE/PPE dimer-like"/>
    <property type="match status" value="1"/>
</dbReference>
<dbReference type="EMBL" id="LDPR01000007">
    <property type="protein sequence ID" value="KLO36817.1"/>
    <property type="molecule type" value="Genomic_DNA"/>
</dbReference>
<dbReference type="Proteomes" id="UP000036334">
    <property type="component" value="Unassembled WGS sequence"/>
</dbReference>
<comment type="similarity">
    <text evidence="1">Belongs to the mycobacterial PPE family.</text>
</comment>
<dbReference type="InterPro" id="IPR038332">
    <property type="entry name" value="PPE_sf"/>
</dbReference>
<dbReference type="AlphaFoldDB" id="A0A0I9VG05"/>
<name>A0A0I9VG05_9MYCO</name>
<dbReference type="Gene3D" id="1.20.1260.20">
    <property type="entry name" value="PPE superfamily"/>
    <property type="match status" value="1"/>
</dbReference>
<dbReference type="Pfam" id="PF00823">
    <property type="entry name" value="PPE"/>
    <property type="match status" value="1"/>
</dbReference>
<dbReference type="PATRIC" id="fig|29311.18.peg.3250"/>
<evidence type="ECO:0000259" key="2">
    <source>
        <dbReference type="Pfam" id="PF00823"/>
    </source>
</evidence>
<accession>A0A0I9VG05</accession>
<reference evidence="3 4" key="1">
    <citation type="submission" date="2015-05" db="EMBL/GenBank/DDBJ databases">
        <title>Genome sequence of Mycobacterium haemophilum.</title>
        <authorList>
            <person name="Greninger A.L."/>
            <person name="Cunningham G."/>
            <person name="Miller S."/>
        </authorList>
    </citation>
    <scope>NUCLEOTIDE SEQUENCE [LARGE SCALE GENOMIC DNA]</scope>
    <source>
        <strain evidence="4">UC1</strain>
    </source>
</reference>
<proteinExistence type="inferred from homology"/>
<evidence type="ECO:0000256" key="1">
    <source>
        <dbReference type="ARBA" id="ARBA00010652"/>
    </source>
</evidence>
<evidence type="ECO:0000313" key="4">
    <source>
        <dbReference type="Proteomes" id="UP000036334"/>
    </source>
</evidence>
<dbReference type="InterPro" id="IPR000030">
    <property type="entry name" value="PPE_dom"/>
</dbReference>
<evidence type="ECO:0000313" key="3">
    <source>
        <dbReference type="EMBL" id="KLO36817.1"/>
    </source>
</evidence>
<feature type="domain" description="PPE" evidence="2">
    <location>
        <begin position="19"/>
        <end position="76"/>
    </location>
</feature>
<gene>
    <name evidence="3" type="ORF">ABH38_10390</name>
</gene>
<organism evidence="3 4">
    <name type="scientific">Mycobacterium haemophilum</name>
    <dbReference type="NCBI Taxonomy" id="29311"/>
    <lineage>
        <taxon>Bacteria</taxon>
        <taxon>Bacillati</taxon>
        <taxon>Actinomycetota</taxon>
        <taxon>Actinomycetes</taxon>
        <taxon>Mycobacteriales</taxon>
        <taxon>Mycobacteriaceae</taxon>
        <taxon>Mycobacterium</taxon>
    </lineage>
</organism>
<dbReference type="RefSeq" id="WP_047314097.1">
    <property type="nucleotide sequence ID" value="NZ_LDPT01000004.1"/>
</dbReference>
<comment type="caution">
    <text evidence="3">The sequence shown here is derived from an EMBL/GenBank/DDBJ whole genome shotgun (WGS) entry which is preliminary data.</text>
</comment>
<keyword evidence="4" id="KW-1185">Reference proteome</keyword>
<protein>
    <recommendedName>
        <fullName evidence="2">PPE domain-containing protein</fullName>
    </recommendedName>
</protein>
<dbReference type="STRING" id="1202450.B586_11265"/>